<reference evidence="1 2" key="1">
    <citation type="submission" date="2015-07" db="EMBL/GenBank/DDBJ databases">
        <title>The genome of Habropoda laboriosa.</title>
        <authorList>
            <person name="Pan H."/>
            <person name="Kapheim K."/>
        </authorList>
    </citation>
    <scope>NUCLEOTIDE SEQUENCE [LARGE SCALE GENOMIC DNA]</scope>
    <source>
        <strain evidence="1">0110345459</strain>
    </source>
</reference>
<organism evidence="1 2">
    <name type="scientific">Habropoda laboriosa</name>
    <dbReference type="NCBI Taxonomy" id="597456"/>
    <lineage>
        <taxon>Eukaryota</taxon>
        <taxon>Metazoa</taxon>
        <taxon>Ecdysozoa</taxon>
        <taxon>Arthropoda</taxon>
        <taxon>Hexapoda</taxon>
        <taxon>Insecta</taxon>
        <taxon>Pterygota</taxon>
        <taxon>Neoptera</taxon>
        <taxon>Endopterygota</taxon>
        <taxon>Hymenoptera</taxon>
        <taxon>Apocrita</taxon>
        <taxon>Aculeata</taxon>
        <taxon>Apoidea</taxon>
        <taxon>Anthophila</taxon>
        <taxon>Apidae</taxon>
        <taxon>Habropoda</taxon>
    </lineage>
</organism>
<proteinExistence type="predicted"/>
<dbReference type="AlphaFoldDB" id="A0A0L7QL76"/>
<protein>
    <submittedName>
        <fullName evidence="1">Uncharacterized protein</fullName>
    </submittedName>
</protein>
<evidence type="ECO:0000313" key="1">
    <source>
        <dbReference type="EMBL" id="KOC59367.1"/>
    </source>
</evidence>
<accession>A0A0L7QL76</accession>
<sequence length="58" mass="6858">MGGTIDGFSRIQKIQQHYRDISRRNNVYGSGCLIDEKTVDYEFDETQRARSIRICIFR</sequence>
<dbReference type="Proteomes" id="UP000053825">
    <property type="component" value="Unassembled WGS sequence"/>
</dbReference>
<dbReference type="EMBL" id="KQ414933">
    <property type="protein sequence ID" value="KOC59367.1"/>
    <property type="molecule type" value="Genomic_DNA"/>
</dbReference>
<gene>
    <name evidence="1" type="ORF">WH47_12438</name>
</gene>
<name>A0A0L7QL76_9HYME</name>
<evidence type="ECO:0000313" key="2">
    <source>
        <dbReference type="Proteomes" id="UP000053825"/>
    </source>
</evidence>
<keyword evidence="2" id="KW-1185">Reference proteome</keyword>